<dbReference type="SUPFAM" id="SSF48371">
    <property type="entry name" value="ARM repeat"/>
    <property type="match status" value="1"/>
</dbReference>
<protein>
    <recommendedName>
        <fullName evidence="2">FOG: HEAT repeat</fullName>
    </recommendedName>
</protein>
<dbReference type="Gene3D" id="1.25.10.10">
    <property type="entry name" value="Leucine-rich Repeat Variant"/>
    <property type="match status" value="1"/>
</dbReference>
<dbReference type="Pfam" id="PF13646">
    <property type="entry name" value="HEAT_2"/>
    <property type="match status" value="1"/>
</dbReference>
<dbReference type="InterPro" id="IPR011989">
    <property type="entry name" value="ARM-like"/>
</dbReference>
<sequence length="177" mass="18931">MREALPPPDDPRAAPRELLAALRRLVGEPTAAGYCADLLDGVDAHAYADVLPYLGGNLDWDAYWARAWGARGLLYVWADPVGPAVVQGLDDPAWRVAENCLKVATVRELSAAGPAAVELAEHSLPRVRAQAVRTLGVVGDTEHVDAVEAALDDPDVGVRVAAQRAMTRLVERLDLPT</sequence>
<name>A0A6J4KUQ3_9ACTN</name>
<reference evidence="1" key="1">
    <citation type="submission" date="2020-02" db="EMBL/GenBank/DDBJ databases">
        <authorList>
            <person name="Meier V. D."/>
        </authorList>
    </citation>
    <scope>NUCLEOTIDE SEQUENCE</scope>
    <source>
        <strain evidence="1">AVDCRST_MAG46</strain>
    </source>
</reference>
<evidence type="ECO:0008006" key="2">
    <source>
        <dbReference type="Google" id="ProtNLM"/>
    </source>
</evidence>
<proteinExistence type="predicted"/>
<evidence type="ECO:0000313" key="1">
    <source>
        <dbReference type="EMBL" id="CAA9315235.1"/>
    </source>
</evidence>
<dbReference type="InterPro" id="IPR016024">
    <property type="entry name" value="ARM-type_fold"/>
</dbReference>
<gene>
    <name evidence="1" type="ORF">AVDCRST_MAG46-448</name>
</gene>
<organism evidence="1">
    <name type="scientific">uncultured Nocardioidaceae bacterium</name>
    <dbReference type="NCBI Taxonomy" id="253824"/>
    <lineage>
        <taxon>Bacteria</taxon>
        <taxon>Bacillati</taxon>
        <taxon>Actinomycetota</taxon>
        <taxon>Actinomycetes</taxon>
        <taxon>Propionibacteriales</taxon>
        <taxon>Nocardioidaceae</taxon>
        <taxon>environmental samples</taxon>
    </lineage>
</organism>
<dbReference type="AlphaFoldDB" id="A0A6J4KUQ3"/>
<accession>A0A6J4KUQ3</accession>
<dbReference type="EMBL" id="CADCUD010000037">
    <property type="protein sequence ID" value="CAA9315235.1"/>
    <property type="molecule type" value="Genomic_DNA"/>
</dbReference>